<gene>
    <name evidence="5" type="ORF">FKR81_20455</name>
</gene>
<dbReference type="GO" id="GO:0000271">
    <property type="term" value="P:polysaccharide biosynthetic process"/>
    <property type="evidence" value="ECO:0007669"/>
    <property type="project" value="TreeGrafter"/>
</dbReference>
<comment type="similarity">
    <text evidence="4">Belongs to the DegT/DnrJ/EryC1 family.</text>
</comment>
<dbReference type="PANTHER" id="PTHR30244">
    <property type="entry name" value="TRANSAMINASE"/>
    <property type="match status" value="1"/>
</dbReference>
<dbReference type="InterPro" id="IPR015422">
    <property type="entry name" value="PyrdxlP-dep_Trfase_small"/>
</dbReference>
<evidence type="ECO:0000256" key="1">
    <source>
        <dbReference type="ARBA" id="ARBA00001933"/>
    </source>
</evidence>
<evidence type="ECO:0000256" key="4">
    <source>
        <dbReference type="RuleBase" id="RU004508"/>
    </source>
</evidence>
<dbReference type="SUPFAM" id="SSF53383">
    <property type="entry name" value="PLP-dependent transferases"/>
    <property type="match status" value="1"/>
</dbReference>
<keyword evidence="6" id="KW-1185">Reference proteome</keyword>
<evidence type="ECO:0000256" key="3">
    <source>
        <dbReference type="PIRSR" id="PIRSR000390-2"/>
    </source>
</evidence>
<dbReference type="Pfam" id="PF01041">
    <property type="entry name" value="DegT_DnrJ_EryC1"/>
    <property type="match status" value="1"/>
</dbReference>
<dbReference type="Proteomes" id="UP000316639">
    <property type="component" value="Unassembled WGS sequence"/>
</dbReference>
<feature type="modified residue" description="N6-(pyridoxal phosphate)lysine" evidence="3">
    <location>
        <position position="182"/>
    </location>
</feature>
<dbReference type="InterPro" id="IPR015421">
    <property type="entry name" value="PyrdxlP-dep_Trfase_major"/>
</dbReference>
<proteinExistence type="inferred from homology"/>
<dbReference type="PANTHER" id="PTHR30244:SF34">
    <property type="entry name" value="DTDP-4-AMINO-4,6-DIDEOXYGALACTOSE TRANSAMINASE"/>
    <property type="match status" value="1"/>
</dbReference>
<dbReference type="PIRSF" id="PIRSF000390">
    <property type="entry name" value="PLP_StrS"/>
    <property type="match status" value="1"/>
</dbReference>
<organism evidence="5 6">
    <name type="scientific">Lentzea tibetensis</name>
    <dbReference type="NCBI Taxonomy" id="2591470"/>
    <lineage>
        <taxon>Bacteria</taxon>
        <taxon>Bacillati</taxon>
        <taxon>Actinomycetota</taxon>
        <taxon>Actinomycetes</taxon>
        <taxon>Pseudonocardiales</taxon>
        <taxon>Pseudonocardiaceae</taxon>
        <taxon>Lentzea</taxon>
    </lineage>
</organism>
<dbReference type="EMBL" id="VOBR01000012">
    <property type="protein sequence ID" value="TWP50540.1"/>
    <property type="molecule type" value="Genomic_DNA"/>
</dbReference>
<protein>
    <submittedName>
        <fullName evidence="5">DegT/DnrJ/EryC1/StrS family aminotransferase</fullName>
    </submittedName>
</protein>
<dbReference type="Gene3D" id="3.90.1150.10">
    <property type="entry name" value="Aspartate Aminotransferase, domain 1"/>
    <property type="match status" value="1"/>
</dbReference>
<dbReference type="GO" id="GO:0030170">
    <property type="term" value="F:pyridoxal phosphate binding"/>
    <property type="evidence" value="ECO:0007669"/>
    <property type="project" value="TreeGrafter"/>
</dbReference>
<evidence type="ECO:0000313" key="5">
    <source>
        <dbReference type="EMBL" id="TWP50540.1"/>
    </source>
</evidence>
<dbReference type="InterPro" id="IPR000653">
    <property type="entry name" value="DegT/StrS_aminotransferase"/>
</dbReference>
<dbReference type="RefSeq" id="WP_146353702.1">
    <property type="nucleotide sequence ID" value="NZ_VOBR01000012.1"/>
</dbReference>
<evidence type="ECO:0000256" key="2">
    <source>
        <dbReference type="PIRSR" id="PIRSR000390-1"/>
    </source>
</evidence>
<sequence length="378" mass="41216">MINVSQPSLGVEELAAVKEVFESNWIGKGARVDAFEAAFAEHIGVRPENVATLNTCTEALFLSMKLLEIGAGDDVVLPTTSFVAQANAIAAHGARPVFCDVDPRTQNPTLADVQAAITPATKAVMVLHFGGYPGEVEQIAEFCRERGIFLIEDSANSVASRVDGQAVGTFGDIGAWSFDYAKMVVAVDGGMIYARDPKLIERARKIAFFGLEQESNSSQAERHANRWWDIEVSSFGRRTIMNDVHAAVGHVQLTKLPSFVAHRRSITERYDALLAGVPGVVVPPPLPAGHENSYYFYWVQLPEGIRDQVAKELYARGIYTTYRYTPLHRVGAYGADVSLPKAERAAECTLNLPIHQSLTESDVDTVVAALRDVLANLI</sequence>
<accession>A0A563ESA9</accession>
<dbReference type="Gene3D" id="3.40.640.10">
    <property type="entry name" value="Type I PLP-dependent aspartate aminotransferase-like (Major domain)"/>
    <property type="match status" value="1"/>
</dbReference>
<evidence type="ECO:0000313" key="6">
    <source>
        <dbReference type="Proteomes" id="UP000316639"/>
    </source>
</evidence>
<feature type="active site" description="Proton acceptor" evidence="2">
    <location>
        <position position="182"/>
    </location>
</feature>
<keyword evidence="5" id="KW-0808">Transferase</keyword>
<keyword evidence="3 4" id="KW-0663">Pyridoxal phosphate</keyword>
<comment type="caution">
    <text evidence="5">The sequence shown here is derived from an EMBL/GenBank/DDBJ whole genome shotgun (WGS) entry which is preliminary data.</text>
</comment>
<dbReference type="AlphaFoldDB" id="A0A563ESA9"/>
<comment type="cofactor">
    <cofactor evidence="1">
        <name>pyridoxal 5'-phosphate</name>
        <dbReference type="ChEBI" id="CHEBI:597326"/>
    </cofactor>
</comment>
<dbReference type="GO" id="GO:0008483">
    <property type="term" value="F:transaminase activity"/>
    <property type="evidence" value="ECO:0007669"/>
    <property type="project" value="UniProtKB-KW"/>
</dbReference>
<reference evidence="5 6" key="1">
    <citation type="submission" date="2019-07" db="EMBL/GenBank/DDBJ databases">
        <title>Lentzea xizangensis sp. nov., isolated from Qinghai-Tibetan Plateau Soils.</title>
        <authorList>
            <person name="Huang J."/>
        </authorList>
    </citation>
    <scope>NUCLEOTIDE SEQUENCE [LARGE SCALE GENOMIC DNA]</scope>
    <source>
        <strain evidence="5 6">FXJ1.1311</strain>
    </source>
</reference>
<name>A0A563ESA9_9PSEU</name>
<dbReference type="CDD" id="cd00616">
    <property type="entry name" value="AHBA_syn"/>
    <property type="match status" value="1"/>
</dbReference>
<dbReference type="InterPro" id="IPR015424">
    <property type="entry name" value="PyrdxlP-dep_Trfase"/>
</dbReference>
<keyword evidence="5" id="KW-0032">Aminotransferase</keyword>
<dbReference type="OrthoDB" id="5342089at2"/>